<comment type="similarity">
    <text evidence="1">Belongs to the peptidase C48 family.</text>
</comment>
<dbReference type="AlphaFoldDB" id="A0A3B5Y173"/>
<evidence type="ECO:0000256" key="1">
    <source>
        <dbReference type="ARBA" id="ARBA00005234"/>
    </source>
</evidence>
<dbReference type="GO" id="GO:0006508">
    <property type="term" value="P:proteolysis"/>
    <property type="evidence" value="ECO:0007669"/>
    <property type="project" value="UniProtKB-KW"/>
</dbReference>
<evidence type="ECO:0000313" key="6">
    <source>
        <dbReference type="Proteomes" id="UP000019116"/>
    </source>
</evidence>
<evidence type="ECO:0000313" key="5">
    <source>
        <dbReference type="EnsemblPlants" id="TraesCS1A02G245900.1"/>
    </source>
</evidence>
<sequence length="166" mass="19415">MIMMPLFKPMVLPKDKKVNHFSLYVMNRYQSSVDILDSLPYLKNHRPSKNTYHKDCENIISRMVQVMKAFYGDAQYNASKQPKWELFAKKPTFVKVPLQGANECGHYTLKYAECYDGEKIVGNIRDNDPHIVDWNAEDLYRVVFNRNNQLLVNELPKEFQPLAPDA</sequence>
<dbReference type="Gramene" id="TraesCS1A03G0635500.1">
    <property type="protein sequence ID" value="TraesCS1A03G0635500.1.CDS"/>
    <property type="gene ID" value="TraesCS1A03G0635500"/>
</dbReference>
<dbReference type="Gene3D" id="3.40.395.10">
    <property type="entry name" value="Adenoviral Proteinase, Chain A"/>
    <property type="match status" value="1"/>
</dbReference>
<dbReference type="EnsemblPlants" id="TraesCS1A02G245900.1">
    <property type="protein sequence ID" value="TraesCS1A02G245900.1"/>
    <property type="gene ID" value="TraesCS1A02G245900"/>
</dbReference>
<dbReference type="SUPFAM" id="SSF54001">
    <property type="entry name" value="Cysteine proteinases"/>
    <property type="match status" value="1"/>
</dbReference>
<dbReference type="InterPro" id="IPR003653">
    <property type="entry name" value="Peptidase_C48_C"/>
</dbReference>
<accession>A0A3B5Y173</accession>
<reference evidence="5" key="1">
    <citation type="submission" date="2018-08" db="EMBL/GenBank/DDBJ databases">
        <authorList>
            <person name="Rossello M."/>
        </authorList>
    </citation>
    <scope>NUCLEOTIDE SEQUENCE [LARGE SCALE GENOMIC DNA]</scope>
    <source>
        <strain evidence="5">cv. Chinese Spring</strain>
    </source>
</reference>
<proteinExistence type="inferred from homology"/>
<dbReference type="GO" id="GO:0008234">
    <property type="term" value="F:cysteine-type peptidase activity"/>
    <property type="evidence" value="ECO:0007669"/>
    <property type="project" value="InterPro"/>
</dbReference>
<dbReference type="InterPro" id="IPR038765">
    <property type="entry name" value="Papain-like_cys_pep_sf"/>
</dbReference>
<organism evidence="5">
    <name type="scientific">Triticum aestivum</name>
    <name type="common">Wheat</name>
    <dbReference type="NCBI Taxonomy" id="4565"/>
    <lineage>
        <taxon>Eukaryota</taxon>
        <taxon>Viridiplantae</taxon>
        <taxon>Streptophyta</taxon>
        <taxon>Embryophyta</taxon>
        <taxon>Tracheophyta</taxon>
        <taxon>Spermatophyta</taxon>
        <taxon>Magnoliopsida</taxon>
        <taxon>Liliopsida</taxon>
        <taxon>Poales</taxon>
        <taxon>Poaceae</taxon>
        <taxon>BOP clade</taxon>
        <taxon>Pooideae</taxon>
        <taxon>Triticodae</taxon>
        <taxon>Triticeae</taxon>
        <taxon>Triticinae</taxon>
        <taxon>Triticum</taxon>
    </lineage>
</organism>
<evidence type="ECO:0000256" key="3">
    <source>
        <dbReference type="ARBA" id="ARBA00022801"/>
    </source>
</evidence>
<evidence type="ECO:0000256" key="2">
    <source>
        <dbReference type="ARBA" id="ARBA00022670"/>
    </source>
</evidence>
<dbReference type="Gramene" id="TraesCS1A02G245900.1">
    <property type="protein sequence ID" value="TraesCS1A02G245900.1"/>
    <property type="gene ID" value="TraesCS1A02G245900"/>
</dbReference>
<reference evidence="5" key="2">
    <citation type="submission" date="2018-10" db="UniProtKB">
        <authorList>
            <consortium name="EnsemblPlants"/>
        </authorList>
    </citation>
    <scope>IDENTIFICATION</scope>
</reference>
<name>A0A3B5Y173_WHEAT</name>
<protein>
    <recommendedName>
        <fullName evidence="4">Ubiquitin-like protease family profile domain-containing protein</fullName>
    </recommendedName>
</protein>
<evidence type="ECO:0000259" key="4">
    <source>
        <dbReference type="Pfam" id="PF02902"/>
    </source>
</evidence>
<feature type="domain" description="Ubiquitin-like protease family profile" evidence="4">
    <location>
        <begin position="18"/>
        <end position="127"/>
    </location>
</feature>
<keyword evidence="3" id="KW-0378">Hydrolase</keyword>
<keyword evidence="2" id="KW-0645">Protease</keyword>
<dbReference type="Pfam" id="PF02902">
    <property type="entry name" value="Peptidase_C48"/>
    <property type="match status" value="1"/>
</dbReference>
<dbReference type="Proteomes" id="UP000019116">
    <property type="component" value="Chromosome 1A"/>
</dbReference>
<keyword evidence="6" id="KW-1185">Reference proteome</keyword>